<name>A0ABV8B4J4_9BACI</name>
<evidence type="ECO:0000256" key="1">
    <source>
        <dbReference type="ARBA" id="ARBA00023015"/>
    </source>
</evidence>
<keyword evidence="3" id="KW-0804">Transcription</keyword>
<keyword evidence="2" id="KW-0238">DNA-binding</keyword>
<comment type="caution">
    <text evidence="5">The sequence shown here is derived from an EMBL/GenBank/DDBJ whole genome shotgun (WGS) entry which is preliminary data.</text>
</comment>
<dbReference type="PROSITE" id="PS50995">
    <property type="entry name" value="HTH_MARR_2"/>
    <property type="match status" value="1"/>
</dbReference>
<feature type="domain" description="HTH marR-type" evidence="4">
    <location>
        <begin position="4"/>
        <end position="135"/>
    </location>
</feature>
<keyword evidence="1" id="KW-0805">Transcription regulation</keyword>
<evidence type="ECO:0000256" key="3">
    <source>
        <dbReference type="ARBA" id="ARBA00023163"/>
    </source>
</evidence>
<protein>
    <submittedName>
        <fullName evidence="5">MarR family winged helix-turn-helix transcriptional regulator</fullName>
    </submittedName>
</protein>
<dbReference type="SUPFAM" id="SSF46785">
    <property type="entry name" value="Winged helix' DNA-binding domain"/>
    <property type="match status" value="1"/>
</dbReference>
<reference evidence="6" key="1">
    <citation type="journal article" date="2019" name="Int. J. Syst. Evol. Microbiol.">
        <title>The Global Catalogue of Microorganisms (GCM) 10K type strain sequencing project: providing services to taxonomists for standard genome sequencing and annotation.</title>
        <authorList>
            <consortium name="The Broad Institute Genomics Platform"/>
            <consortium name="The Broad Institute Genome Sequencing Center for Infectious Disease"/>
            <person name="Wu L."/>
            <person name="Ma J."/>
        </authorList>
    </citation>
    <scope>NUCLEOTIDE SEQUENCE [LARGE SCALE GENOMIC DNA]</scope>
    <source>
        <strain evidence="6">CCUG 61889</strain>
    </source>
</reference>
<organism evidence="5 6">
    <name type="scientific">Bacillus songklensis</name>
    <dbReference type="NCBI Taxonomy" id="1069116"/>
    <lineage>
        <taxon>Bacteria</taxon>
        <taxon>Bacillati</taxon>
        <taxon>Bacillota</taxon>
        <taxon>Bacilli</taxon>
        <taxon>Bacillales</taxon>
        <taxon>Bacillaceae</taxon>
        <taxon>Bacillus</taxon>
    </lineage>
</organism>
<proteinExistence type="predicted"/>
<gene>
    <name evidence="5" type="ORF">ACFOU2_11670</name>
</gene>
<evidence type="ECO:0000313" key="6">
    <source>
        <dbReference type="Proteomes" id="UP001595752"/>
    </source>
</evidence>
<dbReference type="EMBL" id="JBHRZT010000052">
    <property type="protein sequence ID" value="MFC3884114.1"/>
    <property type="molecule type" value="Genomic_DNA"/>
</dbReference>
<dbReference type="SMART" id="SM00347">
    <property type="entry name" value="HTH_MARR"/>
    <property type="match status" value="1"/>
</dbReference>
<dbReference type="InterPro" id="IPR036388">
    <property type="entry name" value="WH-like_DNA-bd_sf"/>
</dbReference>
<sequence length="146" mass="16881">MLDNHNLFHSIHQLSRQLTKHVNEVLQPFGLYSAQWSVLYVLKKKGTLTQTGLCEYLSVEAPPMTRTIQRLIKQGYVKQVPGEDKRTKHIQLTEKALIEFPKWEEAILQMNDSLIKQFSKSSQEELYILVSTWLHQLQSSTTGGDK</sequence>
<dbReference type="Gene3D" id="1.10.10.10">
    <property type="entry name" value="Winged helix-like DNA-binding domain superfamily/Winged helix DNA-binding domain"/>
    <property type="match status" value="1"/>
</dbReference>
<dbReference type="InterPro" id="IPR036390">
    <property type="entry name" value="WH_DNA-bd_sf"/>
</dbReference>
<evidence type="ECO:0000313" key="5">
    <source>
        <dbReference type="EMBL" id="MFC3884114.1"/>
    </source>
</evidence>
<dbReference type="RefSeq" id="WP_377915263.1">
    <property type="nucleotide sequence ID" value="NZ_JBHRZT010000052.1"/>
</dbReference>
<dbReference type="Proteomes" id="UP001595752">
    <property type="component" value="Unassembled WGS sequence"/>
</dbReference>
<dbReference type="PANTHER" id="PTHR42756:SF1">
    <property type="entry name" value="TRANSCRIPTIONAL REPRESSOR OF EMRAB OPERON"/>
    <property type="match status" value="1"/>
</dbReference>
<dbReference type="PANTHER" id="PTHR42756">
    <property type="entry name" value="TRANSCRIPTIONAL REGULATOR, MARR"/>
    <property type="match status" value="1"/>
</dbReference>
<evidence type="ECO:0000256" key="2">
    <source>
        <dbReference type="ARBA" id="ARBA00023125"/>
    </source>
</evidence>
<dbReference type="Pfam" id="PF12802">
    <property type="entry name" value="MarR_2"/>
    <property type="match status" value="1"/>
</dbReference>
<dbReference type="InterPro" id="IPR000835">
    <property type="entry name" value="HTH_MarR-typ"/>
</dbReference>
<accession>A0ABV8B4J4</accession>
<evidence type="ECO:0000259" key="4">
    <source>
        <dbReference type="PROSITE" id="PS50995"/>
    </source>
</evidence>
<keyword evidence="6" id="KW-1185">Reference proteome</keyword>